<dbReference type="AlphaFoldDB" id="A0AA87YQ15"/>
<dbReference type="EMBL" id="BTGU01006445">
    <property type="protein sequence ID" value="GMN20399.1"/>
    <property type="molecule type" value="Genomic_DNA"/>
</dbReference>
<feature type="domain" description="Bet v I/Major latex protein" evidence="1">
    <location>
        <begin position="3"/>
        <end position="133"/>
    </location>
</feature>
<organism evidence="2 3">
    <name type="scientific">Ficus carica</name>
    <name type="common">Common fig</name>
    <dbReference type="NCBI Taxonomy" id="3494"/>
    <lineage>
        <taxon>Eukaryota</taxon>
        <taxon>Viridiplantae</taxon>
        <taxon>Streptophyta</taxon>
        <taxon>Embryophyta</taxon>
        <taxon>Tracheophyta</taxon>
        <taxon>Spermatophyta</taxon>
        <taxon>Magnoliopsida</taxon>
        <taxon>eudicotyledons</taxon>
        <taxon>Gunneridae</taxon>
        <taxon>Pentapetalae</taxon>
        <taxon>rosids</taxon>
        <taxon>fabids</taxon>
        <taxon>Rosales</taxon>
        <taxon>Moraceae</taxon>
        <taxon>Ficeae</taxon>
        <taxon>Ficus</taxon>
    </lineage>
</organism>
<dbReference type="CDD" id="cd07816">
    <property type="entry name" value="Bet_v1-like"/>
    <property type="match status" value="1"/>
</dbReference>
<dbReference type="GO" id="GO:0006952">
    <property type="term" value="P:defense response"/>
    <property type="evidence" value="ECO:0007669"/>
    <property type="project" value="InterPro"/>
</dbReference>
<evidence type="ECO:0000259" key="1">
    <source>
        <dbReference type="SMART" id="SM01037"/>
    </source>
</evidence>
<keyword evidence="3" id="KW-1185">Reference proteome</keyword>
<gene>
    <name evidence="2" type="ORF">TIFTF001_048741</name>
</gene>
<sequence>MSSLFGKLETDVEIKASSKQFHDMFRHKPHHINKAAGDKIQDGKPRVAKEVVEAIDEGKNLITFRVIEGDLLQHYKSFKLTVQASPKPRGEQGCVVHWTLEFEKLHPGIVNPHTLLQLVADISKDLETHLLQA</sequence>
<evidence type="ECO:0000313" key="3">
    <source>
        <dbReference type="Proteomes" id="UP001187192"/>
    </source>
</evidence>
<dbReference type="Proteomes" id="UP001187192">
    <property type="component" value="Unassembled WGS sequence"/>
</dbReference>
<accession>A0AA87YQ15</accession>
<dbReference type="PANTHER" id="PTHR31907">
    <property type="entry name" value="MLP-LIKE PROTEIN 423"/>
    <property type="match status" value="1"/>
</dbReference>
<reference evidence="2" key="1">
    <citation type="submission" date="2023-07" db="EMBL/GenBank/DDBJ databases">
        <title>draft genome sequence of fig (Ficus carica).</title>
        <authorList>
            <person name="Takahashi T."/>
            <person name="Nishimura K."/>
        </authorList>
    </citation>
    <scope>NUCLEOTIDE SEQUENCE</scope>
</reference>
<comment type="caution">
    <text evidence="2">The sequence shown here is derived from an EMBL/GenBank/DDBJ whole genome shotgun (WGS) entry which is preliminary data.</text>
</comment>
<dbReference type="SMART" id="SM01037">
    <property type="entry name" value="Bet_v_1"/>
    <property type="match status" value="1"/>
</dbReference>
<dbReference type="SUPFAM" id="SSF55961">
    <property type="entry name" value="Bet v1-like"/>
    <property type="match status" value="1"/>
</dbReference>
<evidence type="ECO:0000313" key="2">
    <source>
        <dbReference type="EMBL" id="GMN20399.1"/>
    </source>
</evidence>
<dbReference type="InterPro" id="IPR051761">
    <property type="entry name" value="MLP-like_ligand-binding"/>
</dbReference>
<dbReference type="InterPro" id="IPR023393">
    <property type="entry name" value="START-like_dom_sf"/>
</dbReference>
<dbReference type="Gene3D" id="3.30.530.20">
    <property type="match status" value="1"/>
</dbReference>
<name>A0AA87YQ15_FICCA</name>
<proteinExistence type="predicted"/>
<protein>
    <recommendedName>
        <fullName evidence="1">Bet v I/Major latex protein domain-containing protein</fullName>
    </recommendedName>
</protein>
<dbReference type="Pfam" id="PF00407">
    <property type="entry name" value="Bet_v_1"/>
    <property type="match status" value="1"/>
</dbReference>
<dbReference type="InterPro" id="IPR000916">
    <property type="entry name" value="Bet_v_I/MLP"/>
</dbReference>